<name>A0A5R8KDN0_9BACT</name>
<keyword evidence="1" id="KW-0472">Membrane</keyword>
<feature type="transmembrane region" description="Helical" evidence="1">
    <location>
        <begin position="21"/>
        <end position="40"/>
    </location>
</feature>
<dbReference type="AlphaFoldDB" id="A0A5R8KDN0"/>
<dbReference type="EMBL" id="VAUV01000012">
    <property type="protein sequence ID" value="TLD69689.1"/>
    <property type="molecule type" value="Genomic_DNA"/>
</dbReference>
<protein>
    <submittedName>
        <fullName evidence="2">DUF1232 domain-containing protein</fullName>
    </submittedName>
</protein>
<proteinExistence type="predicted"/>
<sequence>MNRPPQIDQSATPAGGSGVKAKVFAALGAVFCAVYLLNPGAGFIELIPDNVPLIGNIDEAAVTGLLIYCLSILGVKLPGARARKDEEMKDVGPGSGR</sequence>
<keyword evidence="3" id="KW-1185">Reference proteome</keyword>
<comment type="caution">
    <text evidence="2">The sequence shown here is derived from an EMBL/GenBank/DDBJ whole genome shotgun (WGS) entry which is preliminary data.</text>
</comment>
<accession>A0A5R8KDN0</accession>
<organism evidence="2 3">
    <name type="scientific">Phragmitibacter flavus</name>
    <dbReference type="NCBI Taxonomy" id="2576071"/>
    <lineage>
        <taxon>Bacteria</taxon>
        <taxon>Pseudomonadati</taxon>
        <taxon>Verrucomicrobiota</taxon>
        <taxon>Verrucomicrobiia</taxon>
        <taxon>Verrucomicrobiales</taxon>
        <taxon>Verrucomicrobiaceae</taxon>
        <taxon>Phragmitibacter</taxon>
    </lineage>
</organism>
<keyword evidence="1" id="KW-1133">Transmembrane helix</keyword>
<reference evidence="2 3" key="1">
    <citation type="submission" date="2019-05" db="EMBL/GenBank/DDBJ databases">
        <title>Verrucobacter flavum gen. nov., sp. nov. a new member of the family Verrucomicrobiaceae.</title>
        <authorList>
            <person name="Szuroczki S."/>
            <person name="Abbaszade G."/>
            <person name="Szabo A."/>
            <person name="Felfoldi T."/>
            <person name="Schumann P."/>
            <person name="Boka K."/>
            <person name="Keki Z."/>
            <person name="Toumi M."/>
            <person name="Toth E."/>
        </authorList>
    </citation>
    <scope>NUCLEOTIDE SEQUENCE [LARGE SCALE GENOMIC DNA]</scope>
    <source>
        <strain evidence="2 3">MG-N-17</strain>
    </source>
</reference>
<evidence type="ECO:0000313" key="2">
    <source>
        <dbReference type="EMBL" id="TLD69689.1"/>
    </source>
</evidence>
<dbReference type="Proteomes" id="UP000306196">
    <property type="component" value="Unassembled WGS sequence"/>
</dbReference>
<gene>
    <name evidence="2" type="ORF">FEM03_16515</name>
</gene>
<dbReference type="OrthoDB" id="9800034at2"/>
<evidence type="ECO:0000256" key="1">
    <source>
        <dbReference type="SAM" id="Phobius"/>
    </source>
</evidence>
<evidence type="ECO:0000313" key="3">
    <source>
        <dbReference type="Proteomes" id="UP000306196"/>
    </source>
</evidence>
<keyword evidence="1" id="KW-0812">Transmembrane</keyword>
<feature type="transmembrane region" description="Helical" evidence="1">
    <location>
        <begin position="60"/>
        <end position="79"/>
    </location>
</feature>